<reference evidence="1" key="1">
    <citation type="submission" date="2022-07" db="EMBL/GenBank/DDBJ databases">
        <title>Phylogenomic reconstructions and comparative analyses of Kickxellomycotina fungi.</title>
        <authorList>
            <person name="Reynolds N.K."/>
            <person name="Stajich J.E."/>
            <person name="Barry K."/>
            <person name="Grigoriev I.V."/>
            <person name="Crous P."/>
            <person name="Smith M.E."/>
        </authorList>
    </citation>
    <scope>NUCLEOTIDE SEQUENCE</scope>
    <source>
        <strain evidence="1">CBS 109366</strain>
    </source>
</reference>
<gene>
    <name evidence="1" type="primary">TAZ1</name>
    <name evidence="1" type="ORF">IWQ57_000538</name>
</gene>
<evidence type="ECO:0000313" key="1">
    <source>
        <dbReference type="EMBL" id="KAJ2775113.1"/>
    </source>
</evidence>
<proteinExistence type="predicted"/>
<protein>
    <submittedName>
        <fullName evidence="1">Lyso-phosphatidylcholine acyltransferase</fullName>
    </submittedName>
</protein>
<sequence>MGTGTATDGAGAASPGGRAAELIDQLPRGSWQERSFAFWAGRQLQATDRWWQPLSAAVLGATSAVVSAAVALGFRNVVVVDLHKLTDVLEAERTRPIITVSNHESGVDDPLLWGIMPWRLWTPDNTRWTMGAQELLYKTPPLNAFFALGQTIPTIRGAGIHQLAVEIGLHKLNHNKWVHVFPEGKINQGPGLLRFKWGVGRLVMEAERTPVVVPIFFSGLREVLPLRQPVPVPWLNPFKRELYVRVGDPIDLSAQVREWRAARSVLDSPEAAAQLDRRVRAAISERLRAAVDDLKTEFSCASAPPPEARARQPSQAPDPAKPA</sequence>
<name>A0ACC1K7H6_9FUNG</name>
<comment type="caution">
    <text evidence="1">The sequence shown here is derived from an EMBL/GenBank/DDBJ whole genome shotgun (WGS) entry which is preliminary data.</text>
</comment>
<evidence type="ECO:0000313" key="2">
    <source>
        <dbReference type="Proteomes" id="UP001140234"/>
    </source>
</evidence>
<keyword evidence="2" id="KW-1185">Reference proteome</keyword>
<accession>A0ACC1K7H6</accession>
<dbReference type="Proteomes" id="UP001140234">
    <property type="component" value="Unassembled WGS sequence"/>
</dbReference>
<keyword evidence="1" id="KW-0808">Transferase</keyword>
<keyword evidence="1" id="KW-0012">Acyltransferase</keyword>
<organism evidence="1 2">
    <name type="scientific">Coemansia nantahalensis</name>
    <dbReference type="NCBI Taxonomy" id="2789366"/>
    <lineage>
        <taxon>Eukaryota</taxon>
        <taxon>Fungi</taxon>
        <taxon>Fungi incertae sedis</taxon>
        <taxon>Zoopagomycota</taxon>
        <taxon>Kickxellomycotina</taxon>
        <taxon>Kickxellomycetes</taxon>
        <taxon>Kickxellales</taxon>
        <taxon>Kickxellaceae</taxon>
        <taxon>Coemansia</taxon>
    </lineage>
</organism>
<dbReference type="EMBL" id="JANBUJ010000037">
    <property type="protein sequence ID" value="KAJ2775113.1"/>
    <property type="molecule type" value="Genomic_DNA"/>
</dbReference>